<dbReference type="RefSeq" id="WP_017053817.1">
    <property type="nucleotide sequence ID" value="NZ_AP025473.1"/>
</dbReference>
<organism evidence="1 2">
    <name type="scientific">Vibrio cortegadensis</name>
    <dbReference type="NCBI Taxonomy" id="1328770"/>
    <lineage>
        <taxon>Bacteria</taxon>
        <taxon>Pseudomonadati</taxon>
        <taxon>Pseudomonadota</taxon>
        <taxon>Gammaproteobacteria</taxon>
        <taxon>Vibrionales</taxon>
        <taxon>Vibrionaceae</taxon>
        <taxon>Vibrio</taxon>
    </lineage>
</organism>
<keyword evidence="2" id="KW-1185">Reference proteome</keyword>
<dbReference type="EMBL" id="JBGOOT010000002">
    <property type="protein sequence ID" value="MEZ8194158.1"/>
    <property type="molecule type" value="Genomic_DNA"/>
</dbReference>
<evidence type="ECO:0000313" key="1">
    <source>
        <dbReference type="EMBL" id="MEZ8194158.1"/>
    </source>
</evidence>
<comment type="caution">
    <text evidence="1">The sequence shown here is derived from an EMBL/GenBank/DDBJ whole genome shotgun (WGS) entry which is preliminary data.</text>
</comment>
<reference evidence="1 2" key="1">
    <citation type="submission" date="2024-06" db="EMBL/GenBank/DDBJ databases">
        <authorList>
            <person name="Steensen K."/>
            <person name="Seneca J."/>
            <person name="Bartlau N."/>
            <person name="Yu A.X."/>
            <person name="Polz M.F."/>
        </authorList>
    </citation>
    <scope>NUCLEOTIDE SEQUENCE [LARGE SCALE GENOMIC DNA]</scope>
    <source>
        <strain evidence="1 2">FF146</strain>
    </source>
</reference>
<sequence>MFAIDDQVVATKGVELGPMVVTGQSSGGNYTHVQVDGYKLTYPTRDLKAA</sequence>
<accession>A0ABV4M344</accession>
<dbReference type="Proteomes" id="UP001569153">
    <property type="component" value="Unassembled WGS sequence"/>
</dbReference>
<protein>
    <submittedName>
        <fullName evidence="1">Uncharacterized protein</fullName>
    </submittedName>
</protein>
<gene>
    <name evidence="1" type="ORF">ACED38_04560</name>
</gene>
<proteinExistence type="predicted"/>
<name>A0ABV4M344_9VIBR</name>
<evidence type="ECO:0000313" key="2">
    <source>
        <dbReference type="Proteomes" id="UP001569153"/>
    </source>
</evidence>